<feature type="transmembrane region" description="Helical" evidence="6">
    <location>
        <begin position="301"/>
        <end position="327"/>
    </location>
</feature>
<dbReference type="InterPro" id="IPR004869">
    <property type="entry name" value="MMPL_dom"/>
</dbReference>
<keyword evidence="2" id="KW-1003">Cell membrane</keyword>
<dbReference type="Proteomes" id="UP001205063">
    <property type="component" value="Unassembled WGS sequence"/>
</dbReference>
<feature type="transmembrane region" description="Helical" evidence="6">
    <location>
        <begin position="354"/>
        <end position="373"/>
    </location>
</feature>
<dbReference type="EMBL" id="JANGAB010000002">
    <property type="protein sequence ID" value="MCQ4948825.1"/>
    <property type="molecule type" value="Genomic_DNA"/>
</dbReference>
<dbReference type="InterPro" id="IPR000731">
    <property type="entry name" value="SSD"/>
</dbReference>
<dbReference type="PROSITE" id="PS50156">
    <property type="entry name" value="SSD"/>
    <property type="match status" value="1"/>
</dbReference>
<feature type="transmembrane region" description="Helical" evidence="6">
    <location>
        <begin position="268"/>
        <end position="289"/>
    </location>
</feature>
<comment type="caution">
    <text evidence="8">The sequence shown here is derived from an EMBL/GenBank/DDBJ whole genome shotgun (WGS) entry which is preliminary data.</text>
</comment>
<gene>
    <name evidence="8" type="ORF">NE646_03970</name>
</gene>
<sequence>MKEKAARFVVKKRIAILILAVALLIPSAIGFVKTFVNYDILTYLPADLDSMIGQNMLEDDFHMASTAMLVVDGMEDYQVSQLKEKVAAVPGVRQVLWADDIFDNGVPREMLPEDVRSVFYSDSGTMMIISFDEPMAAEGTLKAIEQIKSVTGEQCFLGGMAAIVQDTKALADQETPLYVLVAVLLCMAVLWLGLESTVVPFIFLLGILFPILYNFGTNIFLGQISYITKALAAVLQLGVTMDFSIFLLHRFEEEKQRCPDKEEAMVKAISATLTSIAGSSITTIAGFLALCTMRLTLGRDIGIVMAKGVLLGVICTVTILPALILFFDRAIDRHTHPVLIHELERVPSFICKHYKGILVAFVALFVPFAIAQANTDQYYALDETLPQDLPSIVGTNKLKNDFNMTTTHFVLVDDKLDSYRLKEISDRIEGLDGVDLVISYDKYVGGRIPDDIVPDELRDQIDAGGKKLMMVNSVYKAASDEENRQIDQINEIVKAYDPTAVVAGEGAMTKDLIEVAAVDFRNVNIASIAAIFIIIAVCFRSASIPFLLVLAIEFAISINMGIPFFTRTTLPFVAGIVIGTIQLGATVDYAILTTTRFREELQAGREKMDAIRVTVQKCSPSIITSGLSFFAANIGVAIISKMDLIKSLCGLMARGAIISMLSIIFVLPALLILCEPLIAKTTIGWRKAAKLLKGRKKEPEYQEL</sequence>
<evidence type="ECO:0000256" key="6">
    <source>
        <dbReference type="SAM" id="Phobius"/>
    </source>
</evidence>
<feature type="transmembrane region" description="Helical" evidence="6">
    <location>
        <begin position="227"/>
        <end position="248"/>
    </location>
</feature>
<dbReference type="SUPFAM" id="SSF82866">
    <property type="entry name" value="Multidrug efflux transporter AcrB transmembrane domain"/>
    <property type="match status" value="2"/>
</dbReference>
<reference evidence="8" key="1">
    <citation type="submission" date="2022-06" db="EMBL/GenBank/DDBJ databases">
        <title>Isolation of gut microbiota from human fecal samples.</title>
        <authorList>
            <person name="Pamer E.G."/>
            <person name="Barat B."/>
            <person name="Waligurski E."/>
            <person name="Medina S."/>
            <person name="Paddock L."/>
            <person name="Mostad J."/>
        </authorList>
    </citation>
    <scope>NUCLEOTIDE SEQUENCE</scope>
    <source>
        <strain evidence="8">DFI.7.96</strain>
    </source>
</reference>
<evidence type="ECO:0000259" key="7">
    <source>
        <dbReference type="PROSITE" id="PS50156"/>
    </source>
</evidence>
<dbReference type="InterPro" id="IPR050545">
    <property type="entry name" value="Mycobact_MmpL"/>
</dbReference>
<evidence type="ECO:0000256" key="3">
    <source>
        <dbReference type="ARBA" id="ARBA00022692"/>
    </source>
</evidence>
<feature type="transmembrane region" description="Helical" evidence="6">
    <location>
        <begin position="572"/>
        <end position="597"/>
    </location>
</feature>
<keyword evidence="4 6" id="KW-1133">Transmembrane helix</keyword>
<keyword evidence="5 6" id="KW-0472">Membrane</keyword>
<feature type="transmembrane region" description="Helical" evidence="6">
    <location>
        <begin position="177"/>
        <end position="194"/>
    </location>
</feature>
<dbReference type="GO" id="GO:0005886">
    <property type="term" value="C:plasma membrane"/>
    <property type="evidence" value="ECO:0007669"/>
    <property type="project" value="UniProtKB-SubCell"/>
</dbReference>
<evidence type="ECO:0000256" key="2">
    <source>
        <dbReference type="ARBA" id="ARBA00022475"/>
    </source>
</evidence>
<dbReference type="AlphaFoldDB" id="A0AAW5KA12"/>
<feature type="transmembrane region" description="Helical" evidence="6">
    <location>
        <begin position="201"/>
        <end position="221"/>
    </location>
</feature>
<evidence type="ECO:0000313" key="8">
    <source>
        <dbReference type="EMBL" id="MCQ4948825.1"/>
    </source>
</evidence>
<evidence type="ECO:0000256" key="5">
    <source>
        <dbReference type="ARBA" id="ARBA00023136"/>
    </source>
</evidence>
<organism evidence="8 9">
    <name type="scientific">Bittarella massiliensis</name>
    <name type="common">ex Durand et al. 2017</name>
    <dbReference type="NCBI Taxonomy" id="1720313"/>
    <lineage>
        <taxon>Bacteria</taxon>
        <taxon>Bacillati</taxon>
        <taxon>Bacillota</taxon>
        <taxon>Clostridia</taxon>
        <taxon>Eubacteriales</taxon>
        <taxon>Oscillospiraceae</taxon>
        <taxon>Bittarella (ex Durand et al. 2017)</taxon>
    </lineage>
</organism>
<protein>
    <submittedName>
        <fullName evidence="8">MMPL family transporter</fullName>
    </submittedName>
</protein>
<evidence type="ECO:0000256" key="4">
    <source>
        <dbReference type="ARBA" id="ARBA00022989"/>
    </source>
</evidence>
<feature type="transmembrane region" description="Helical" evidence="6">
    <location>
        <begin position="651"/>
        <end position="673"/>
    </location>
</feature>
<dbReference type="Pfam" id="PF03176">
    <property type="entry name" value="MMPL"/>
    <property type="match status" value="2"/>
</dbReference>
<evidence type="ECO:0000313" key="9">
    <source>
        <dbReference type="Proteomes" id="UP001205063"/>
    </source>
</evidence>
<dbReference type="RefSeq" id="WP_256135588.1">
    <property type="nucleotide sequence ID" value="NZ_JANGAB010000002.1"/>
</dbReference>
<dbReference type="Gene3D" id="1.20.1640.10">
    <property type="entry name" value="Multidrug efflux transporter AcrB transmembrane domain"/>
    <property type="match status" value="2"/>
</dbReference>
<dbReference type="PANTHER" id="PTHR33406">
    <property type="entry name" value="MEMBRANE PROTEIN MJ1562-RELATED"/>
    <property type="match status" value="1"/>
</dbReference>
<evidence type="ECO:0000256" key="1">
    <source>
        <dbReference type="ARBA" id="ARBA00004651"/>
    </source>
</evidence>
<feature type="domain" description="SSD" evidence="7">
    <location>
        <begin position="527"/>
        <end position="673"/>
    </location>
</feature>
<feature type="transmembrane region" description="Helical" evidence="6">
    <location>
        <begin position="546"/>
        <end position="566"/>
    </location>
</feature>
<name>A0AAW5KA12_9FIRM</name>
<proteinExistence type="predicted"/>
<dbReference type="PANTHER" id="PTHR33406:SF13">
    <property type="entry name" value="MEMBRANE PROTEIN YDFJ"/>
    <property type="match status" value="1"/>
</dbReference>
<accession>A0AAW5KA12</accession>
<comment type="subcellular location">
    <subcellularLocation>
        <location evidence="1">Cell membrane</location>
        <topology evidence="1">Multi-pass membrane protein</topology>
    </subcellularLocation>
</comment>
<keyword evidence="3 6" id="KW-0812">Transmembrane</keyword>
<feature type="transmembrane region" description="Helical" evidence="6">
    <location>
        <begin position="618"/>
        <end position="639"/>
    </location>
</feature>
<feature type="transmembrane region" description="Helical" evidence="6">
    <location>
        <begin position="520"/>
        <end position="539"/>
    </location>
</feature>